<evidence type="ECO:0000313" key="2">
    <source>
        <dbReference type="Proteomes" id="UP000669317"/>
    </source>
</evidence>
<dbReference type="InterPro" id="IPR017853">
    <property type="entry name" value="GH"/>
</dbReference>
<keyword evidence="2" id="KW-1185">Reference proteome</keyword>
<accession>A0ABS4A0J2</accession>
<organism evidence="1 2">
    <name type="scientific">Bradyrhizobium vignae</name>
    <dbReference type="NCBI Taxonomy" id="1549949"/>
    <lineage>
        <taxon>Bacteria</taxon>
        <taxon>Pseudomonadati</taxon>
        <taxon>Pseudomonadota</taxon>
        <taxon>Alphaproteobacteria</taxon>
        <taxon>Hyphomicrobiales</taxon>
        <taxon>Nitrobacteraceae</taxon>
        <taxon>Bradyrhizobium</taxon>
    </lineage>
</organism>
<gene>
    <name evidence="1" type="ORF">JWS04_23070</name>
</gene>
<reference evidence="1 2" key="1">
    <citation type="submission" date="2021-03" db="EMBL/GenBank/DDBJ databases">
        <title>Genome Sequence of Bradyrhizobium vignae strain ISRA400.</title>
        <authorList>
            <person name="Tisa L.S."/>
            <person name="Svistoonoff S."/>
            <person name="Hocher V."/>
            <person name="Fall S."/>
            <person name="Zaiya A."/>
            <person name="Naing D."/>
            <person name="Niang N."/>
            <person name="Diouf A."/>
            <person name="Dasylva M.C."/>
            <person name="Toure O."/>
            <person name="Gueye M."/>
            <person name="Gully D."/>
            <person name="Tisseyre P."/>
            <person name="Simpson S."/>
            <person name="Morris K."/>
            <person name="Thomas W.K."/>
        </authorList>
    </citation>
    <scope>NUCLEOTIDE SEQUENCE [LARGE SCALE GENOMIC DNA]</scope>
    <source>
        <strain evidence="1 2">ISRA400</strain>
    </source>
</reference>
<sequence length="377" mass="41280">MPFGFRIVVAVLLFVGAPVSGGELQVNGFPTDANFFPIGVWLQSPTRAASYKAIGINTFVGLYEGPTEEQLAALARQHMFAIAGQNDVALKSVNRHVIKAWMQEDEPDNAQPIGPGVYGTCIPAIEVARRTREMKARDPTRPIMINFGQGVANEFWRGRGPCNGDQGYYDIAIQGADLLSYDIYPVGSTTPQVKGRLEYVARGVTNLAKRATDGQSVWMALETTALDPTRRPTAAEVRAEIWMALVHGATGIFYFVHEFKPTFREDAIFRYPDIVEEVTKTNRLILSLSPALKSPSVSGAISVSSQVPIATMVKVYKDNTYIFAVAMQNSPSTARITVNNVHQTSARVIGEGRSVSLAQGSFEDQFEGYGVHLYQIP</sequence>
<name>A0ABS4A0J2_9BRAD</name>
<evidence type="ECO:0008006" key="3">
    <source>
        <dbReference type="Google" id="ProtNLM"/>
    </source>
</evidence>
<evidence type="ECO:0000313" key="1">
    <source>
        <dbReference type="EMBL" id="MBP0113912.1"/>
    </source>
</evidence>
<comment type="caution">
    <text evidence="1">The sequence shown here is derived from an EMBL/GenBank/DDBJ whole genome shotgun (WGS) entry which is preliminary data.</text>
</comment>
<dbReference type="Gene3D" id="3.20.20.80">
    <property type="entry name" value="Glycosidases"/>
    <property type="match status" value="1"/>
</dbReference>
<proteinExistence type="predicted"/>
<dbReference type="EMBL" id="JAGIKT010000053">
    <property type="protein sequence ID" value="MBP0113912.1"/>
    <property type="molecule type" value="Genomic_DNA"/>
</dbReference>
<protein>
    <recommendedName>
        <fullName evidence="3">Glycoside hydrolase family 42 N-terminal domain-containing protein</fullName>
    </recommendedName>
</protein>
<dbReference type="Proteomes" id="UP000669317">
    <property type="component" value="Unassembled WGS sequence"/>
</dbReference>
<dbReference type="SUPFAM" id="SSF51445">
    <property type="entry name" value="(Trans)glycosidases"/>
    <property type="match status" value="1"/>
</dbReference>
<dbReference type="RefSeq" id="WP_129145622.1">
    <property type="nucleotide sequence ID" value="NZ_JAGIKT010000053.1"/>
</dbReference>